<dbReference type="InterPro" id="IPR036259">
    <property type="entry name" value="MFS_trans_sf"/>
</dbReference>
<proteinExistence type="predicted"/>
<keyword evidence="2 5" id="KW-0812">Transmembrane</keyword>
<feature type="domain" description="Major facilitator superfamily (MFS) profile" evidence="6">
    <location>
        <begin position="1"/>
        <end position="398"/>
    </location>
</feature>
<evidence type="ECO:0000256" key="3">
    <source>
        <dbReference type="ARBA" id="ARBA00022989"/>
    </source>
</evidence>
<feature type="transmembrane region" description="Helical" evidence="5">
    <location>
        <begin position="82"/>
        <end position="104"/>
    </location>
</feature>
<dbReference type="InterPro" id="IPR005829">
    <property type="entry name" value="Sugar_transporter_CS"/>
</dbReference>
<evidence type="ECO:0000256" key="1">
    <source>
        <dbReference type="ARBA" id="ARBA00004141"/>
    </source>
</evidence>
<comment type="caution">
    <text evidence="7">The sequence shown here is derived from an EMBL/GenBank/DDBJ whole genome shotgun (WGS) entry which is preliminary data.</text>
</comment>
<feature type="transmembrane region" description="Helical" evidence="5">
    <location>
        <begin position="372"/>
        <end position="394"/>
    </location>
</feature>
<comment type="subcellular location">
    <subcellularLocation>
        <location evidence="1">Membrane</location>
        <topology evidence="1">Multi-pass membrane protein</topology>
    </subcellularLocation>
</comment>
<evidence type="ECO:0000313" key="8">
    <source>
        <dbReference type="Proteomes" id="UP001470230"/>
    </source>
</evidence>
<dbReference type="InterPro" id="IPR020846">
    <property type="entry name" value="MFS_dom"/>
</dbReference>
<dbReference type="PROSITE" id="PS50850">
    <property type="entry name" value="MFS"/>
    <property type="match status" value="1"/>
</dbReference>
<dbReference type="SUPFAM" id="SSF103473">
    <property type="entry name" value="MFS general substrate transporter"/>
    <property type="match status" value="1"/>
</dbReference>
<evidence type="ECO:0000256" key="2">
    <source>
        <dbReference type="ARBA" id="ARBA00022692"/>
    </source>
</evidence>
<dbReference type="PRINTS" id="PR00171">
    <property type="entry name" value="SUGRTRNSPORT"/>
</dbReference>
<accession>A0ABR2JEK2</accession>
<feature type="transmembrane region" description="Helical" evidence="5">
    <location>
        <begin position="343"/>
        <end position="366"/>
    </location>
</feature>
<dbReference type="PANTHER" id="PTHR48021">
    <property type="match status" value="1"/>
</dbReference>
<evidence type="ECO:0000313" key="7">
    <source>
        <dbReference type="EMBL" id="KAK8876391.1"/>
    </source>
</evidence>
<dbReference type="Pfam" id="PF00083">
    <property type="entry name" value="Sugar_tr"/>
    <property type="match status" value="1"/>
</dbReference>
<dbReference type="Proteomes" id="UP001470230">
    <property type="component" value="Unassembled WGS sequence"/>
</dbReference>
<feature type="transmembrane region" description="Helical" evidence="5">
    <location>
        <begin position="138"/>
        <end position="157"/>
    </location>
</feature>
<feature type="transmembrane region" description="Helical" evidence="5">
    <location>
        <begin position="280"/>
        <end position="298"/>
    </location>
</feature>
<feature type="transmembrane region" description="Helical" evidence="5">
    <location>
        <begin position="310"/>
        <end position="331"/>
    </location>
</feature>
<evidence type="ECO:0000256" key="4">
    <source>
        <dbReference type="ARBA" id="ARBA00023136"/>
    </source>
</evidence>
<feature type="transmembrane region" description="Helical" evidence="5">
    <location>
        <begin position="255"/>
        <end position="273"/>
    </location>
</feature>
<dbReference type="PROSITE" id="PS00216">
    <property type="entry name" value="SUGAR_TRANSPORT_1"/>
    <property type="match status" value="1"/>
</dbReference>
<evidence type="ECO:0000256" key="5">
    <source>
        <dbReference type="SAM" id="Phobius"/>
    </source>
</evidence>
<name>A0ABR2JEK2_9EUKA</name>
<dbReference type="PANTHER" id="PTHR48021:SF1">
    <property type="entry name" value="GH07001P-RELATED"/>
    <property type="match status" value="1"/>
</dbReference>
<sequence length="416" mass="46775">MVICRKELLYALVICLGPFNHGNIAIYPSPTAGEIRAIHHLKENALEWSFYNGVVSLTAIVGPFLTEFLLRLYKNSRKKTIFTLAVASSIFWLFNLITKVSIWAGIAARALLGFTLGGFSALSPVFLVEIAPKGETGFYGTMNMFSLVLATCIINFLGPHLNYLQLSIYASCIPLIQSIFIWFIPDTKKNDDDDGNLEKQETKKENLFQKKYAKGLLIGLLMMFFQQMCGVNAIITNLVDLMKSSGLNFDPCYQAGIAQLSQLFAIFIGGTLVDKLGRKIVWMISTMIVTIFLLLFALNTKFEWSNILPLVSIFVYKFGFGLGLGPIPWYIVPEYFDYNVRALANEIVSAVNWAFAFIIIFTWPLMKESLGMFGSFLLFMVITFISFLFGLFVVTEPKQIMNTKDTLSESLIADNF</sequence>
<dbReference type="EMBL" id="JAPFFF010000012">
    <property type="protein sequence ID" value="KAK8876391.1"/>
    <property type="molecule type" value="Genomic_DNA"/>
</dbReference>
<reference evidence="7 8" key="1">
    <citation type="submission" date="2024-04" db="EMBL/GenBank/DDBJ databases">
        <title>Tritrichomonas musculus Genome.</title>
        <authorList>
            <person name="Alves-Ferreira E."/>
            <person name="Grigg M."/>
            <person name="Lorenzi H."/>
            <person name="Galac M."/>
        </authorList>
    </citation>
    <scope>NUCLEOTIDE SEQUENCE [LARGE SCALE GENOMIC DNA]</scope>
    <source>
        <strain evidence="7 8">EAF2021</strain>
    </source>
</reference>
<feature type="transmembrane region" description="Helical" evidence="5">
    <location>
        <begin position="212"/>
        <end position="235"/>
    </location>
</feature>
<dbReference type="InterPro" id="IPR005828">
    <property type="entry name" value="MFS_sugar_transport-like"/>
</dbReference>
<keyword evidence="3 5" id="KW-1133">Transmembrane helix</keyword>
<dbReference type="InterPro" id="IPR003663">
    <property type="entry name" value="Sugar/inositol_transpt"/>
</dbReference>
<organism evidence="7 8">
    <name type="scientific">Tritrichomonas musculus</name>
    <dbReference type="NCBI Taxonomy" id="1915356"/>
    <lineage>
        <taxon>Eukaryota</taxon>
        <taxon>Metamonada</taxon>
        <taxon>Parabasalia</taxon>
        <taxon>Tritrichomonadida</taxon>
        <taxon>Tritrichomonadidae</taxon>
        <taxon>Tritrichomonas</taxon>
    </lineage>
</organism>
<keyword evidence="4 5" id="KW-0472">Membrane</keyword>
<dbReference type="InterPro" id="IPR050549">
    <property type="entry name" value="MFS_Trehalose_Transporter"/>
</dbReference>
<feature type="transmembrane region" description="Helical" evidence="5">
    <location>
        <begin position="110"/>
        <end position="131"/>
    </location>
</feature>
<evidence type="ECO:0000259" key="6">
    <source>
        <dbReference type="PROSITE" id="PS50850"/>
    </source>
</evidence>
<protein>
    <submittedName>
        <fullName evidence="7">Glucose import</fullName>
    </submittedName>
</protein>
<feature type="transmembrane region" description="Helical" evidence="5">
    <location>
        <begin position="163"/>
        <end position="184"/>
    </location>
</feature>
<dbReference type="Gene3D" id="1.20.1250.20">
    <property type="entry name" value="MFS general substrate transporter like domains"/>
    <property type="match status" value="2"/>
</dbReference>
<feature type="transmembrane region" description="Helical" evidence="5">
    <location>
        <begin position="48"/>
        <end position="70"/>
    </location>
</feature>
<gene>
    <name evidence="7" type="ORF">M9Y10_006595</name>
</gene>
<keyword evidence="8" id="KW-1185">Reference proteome</keyword>